<dbReference type="AlphaFoldDB" id="A0A1G6R5A9"/>
<gene>
    <name evidence="2" type="ORF">SAMN04487894_105153</name>
</gene>
<dbReference type="Proteomes" id="UP000198757">
    <property type="component" value="Unassembled WGS sequence"/>
</dbReference>
<feature type="transmembrane region" description="Helical" evidence="1">
    <location>
        <begin position="47"/>
        <end position="64"/>
    </location>
</feature>
<dbReference type="RefSeq" id="WP_090390133.1">
    <property type="nucleotide sequence ID" value="NZ_FMZO01000005.1"/>
</dbReference>
<protein>
    <submittedName>
        <fullName evidence="2">Uncharacterized protein</fullName>
    </submittedName>
</protein>
<sequence length="891" mass="99972">MKKTGNEAAIQEKKVWIYPSRPPADRGRVPFLVLPGDRTRKKSKKPAGGAAAVLVLLAVLLYSAPAAAQAIRLQTQYATVTISNKGWITSIKSRGSGREYCPAGQPSALMSLYSNRQYILPEAAKREKNGRLVLSYPNGSRATLQLEQKQPYLKFKLIELTQRDHIDNIVWGPYKTIISKKIGDLISVVRNDDFAIGMLGLDDNTTSGPPTEGDMSFMYYYIHSPDPQKYPLPPHLKEGQTFSIGGDGISDVAFYSQPEEYFRMNYGNGAQLEPAFGSSICMHSRNRLKEQMIRFPYYPDNIDGKANSARYQLVTPTNAGYIGSSIAFYACPDMQGLNTIEKVVLAEGLPHPTIDGKWIKDPAAYRPDMAWWGPHDSLASYARQLKLTSVQDEGLGEYYPDRVQPWDGKRITLNGKRDIPVPQFGKMMQQQGIRYGLHTLCEFLQPGRNRDVAPVPSDSLAIMQRTVLTKDIGREDTVITVADTAYFNEFGGWEGNHTNVLKIGKELIEYDGITRTAPYTFLKIKRGFHGTARGSYKAGTTIVKLQPNCYHGFAPDMNLQDEYAGFYGKWLADGGMDYIDFDGLESCVYQGHGQYSFKRFFRGLFDSYQRNGGRYLRVMGSAIQEGSWHYMSVCNVGGGDHMFSPVLNKWGIEGKDMRYVFESSYFPATFGIQSYQADWSLYDAENLQAKSIGWDATYMLGLSQQTVEASAEKKAIFSAYRTWENARAAAVFTKAHKEKLKDLDYKFHLEQTGARSFLLYPVKENRFRDLAYTVNGAALPLQNVFEAQPLEFSIKMNMPKEVTVEGLKMITPGGQELTVNKTLSGGQYIIYKNGQLYHADRGRKLLDIIPVNEPLQISRGEGRFKISALHAGSEKVKMELVVPVIGKPEKI</sequence>
<keyword evidence="1" id="KW-0472">Membrane</keyword>
<evidence type="ECO:0000313" key="3">
    <source>
        <dbReference type="Proteomes" id="UP000198757"/>
    </source>
</evidence>
<evidence type="ECO:0000313" key="2">
    <source>
        <dbReference type="EMBL" id="SDC99830.1"/>
    </source>
</evidence>
<proteinExistence type="predicted"/>
<keyword evidence="3" id="KW-1185">Reference proteome</keyword>
<accession>A0A1G6R5A9</accession>
<keyword evidence="1" id="KW-1133">Transmembrane helix</keyword>
<keyword evidence="1" id="KW-0812">Transmembrane</keyword>
<dbReference type="STRING" id="1285928.SAMN04487894_105153"/>
<dbReference type="OrthoDB" id="2484068at2"/>
<name>A0A1G6R5A9_NIADE</name>
<evidence type="ECO:0000256" key="1">
    <source>
        <dbReference type="SAM" id="Phobius"/>
    </source>
</evidence>
<reference evidence="3" key="1">
    <citation type="submission" date="2016-10" db="EMBL/GenBank/DDBJ databases">
        <authorList>
            <person name="Varghese N."/>
            <person name="Submissions S."/>
        </authorList>
    </citation>
    <scope>NUCLEOTIDE SEQUENCE [LARGE SCALE GENOMIC DNA]</scope>
    <source>
        <strain evidence="3">DSM 25811 / CCM 8410 / LMG 26954 / E90</strain>
    </source>
</reference>
<organism evidence="2 3">
    <name type="scientific">Niabella drilacis (strain DSM 25811 / CCM 8410 / CCUG 62505 / LMG 26954 / E90)</name>
    <dbReference type="NCBI Taxonomy" id="1285928"/>
    <lineage>
        <taxon>Bacteria</taxon>
        <taxon>Pseudomonadati</taxon>
        <taxon>Bacteroidota</taxon>
        <taxon>Chitinophagia</taxon>
        <taxon>Chitinophagales</taxon>
        <taxon>Chitinophagaceae</taxon>
        <taxon>Niabella</taxon>
    </lineage>
</organism>
<dbReference type="EMBL" id="FMZO01000005">
    <property type="protein sequence ID" value="SDC99830.1"/>
    <property type="molecule type" value="Genomic_DNA"/>
</dbReference>